<evidence type="ECO:0000256" key="2">
    <source>
        <dbReference type="ARBA" id="ARBA00022771"/>
    </source>
</evidence>
<comment type="function">
    <text evidence="8">Transcriptional regulator that specifically binds 5'-GATA-3' or 5'-GAT-3' motifs within gene promoters.</text>
</comment>
<comment type="similarity">
    <text evidence="7">Belongs to the type IV zinc-finger family. Class B subfamily.</text>
</comment>
<organism evidence="12 13">
    <name type="scientific">Lithospermum erythrorhizon</name>
    <name type="common">Purple gromwell</name>
    <name type="synonym">Lithospermum officinale var. erythrorhizon</name>
    <dbReference type="NCBI Taxonomy" id="34254"/>
    <lineage>
        <taxon>Eukaryota</taxon>
        <taxon>Viridiplantae</taxon>
        <taxon>Streptophyta</taxon>
        <taxon>Embryophyta</taxon>
        <taxon>Tracheophyta</taxon>
        <taxon>Spermatophyta</taxon>
        <taxon>Magnoliopsida</taxon>
        <taxon>eudicotyledons</taxon>
        <taxon>Gunneridae</taxon>
        <taxon>Pentapetalae</taxon>
        <taxon>asterids</taxon>
        <taxon>lamiids</taxon>
        <taxon>Boraginales</taxon>
        <taxon>Boraginaceae</taxon>
        <taxon>Boraginoideae</taxon>
        <taxon>Lithospermeae</taxon>
        <taxon>Lithospermum</taxon>
    </lineage>
</organism>
<proteinExistence type="inferred from homology"/>
<dbReference type="InterPro" id="IPR000679">
    <property type="entry name" value="Znf_GATA"/>
</dbReference>
<evidence type="ECO:0000256" key="5">
    <source>
        <dbReference type="ARBA" id="ARBA00023125"/>
    </source>
</evidence>
<keyword evidence="3" id="KW-0862">Zinc</keyword>
<accession>A0AAV3PY90</accession>
<dbReference type="CDD" id="cd00202">
    <property type="entry name" value="ZnF_GATA"/>
    <property type="match status" value="1"/>
</dbReference>
<keyword evidence="13" id="KW-1185">Reference proteome</keyword>
<evidence type="ECO:0000313" key="12">
    <source>
        <dbReference type="EMBL" id="GAA0156640.1"/>
    </source>
</evidence>
<evidence type="ECO:0000256" key="3">
    <source>
        <dbReference type="ARBA" id="ARBA00022833"/>
    </source>
</evidence>
<evidence type="ECO:0000256" key="6">
    <source>
        <dbReference type="ARBA" id="ARBA00023163"/>
    </source>
</evidence>
<dbReference type="Gene3D" id="3.30.50.10">
    <property type="entry name" value="Erythroid Transcription Factor GATA-1, subunit A"/>
    <property type="match status" value="1"/>
</dbReference>
<dbReference type="EMBL" id="BAABME010034643">
    <property type="protein sequence ID" value="GAA0156640.1"/>
    <property type="molecule type" value="Genomic_DNA"/>
</dbReference>
<reference evidence="12 13" key="1">
    <citation type="submission" date="2024-01" db="EMBL/GenBank/DDBJ databases">
        <title>The complete chloroplast genome sequence of Lithospermum erythrorhizon: insights into the phylogenetic relationship among Boraginaceae species and the maternal lineages of purple gromwells.</title>
        <authorList>
            <person name="Okada T."/>
            <person name="Watanabe K."/>
        </authorList>
    </citation>
    <scope>NUCLEOTIDE SEQUENCE [LARGE SCALE GENOMIC DNA]</scope>
</reference>
<dbReference type="Proteomes" id="UP001454036">
    <property type="component" value="Unassembled WGS sequence"/>
</dbReference>
<keyword evidence="1" id="KW-0479">Metal-binding</keyword>
<keyword evidence="6" id="KW-0804">Transcription</keyword>
<dbReference type="Pfam" id="PF00320">
    <property type="entry name" value="GATA"/>
    <property type="match status" value="1"/>
</dbReference>
<evidence type="ECO:0000256" key="4">
    <source>
        <dbReference type="ARBA" id="ARBA00023015"/>
    </source>
</evidence>
<keyword evidence="2 9" id="KW-0863">Zinc-finger</keyword>
<protein>
    <recommendedName>
        <fullName evidence="11">GATA-type domain-containing protein</fullName>
    </recommendedName>
</protein>
<keyword evidence="5" id="KW-0238">DNA-binding</keyword>
<feature type="region of interest" description="Disordered" evidence="10">
    <location>
        <begin position="59"/>
        <end position="78"/>
    </location>
</feature>
<dbReference type="SMART" id="SM00401">
    <property type="entry name" value="ZnF_GATA"/>
    <property type="match status" value="1"/>
</dbReference>
<dbReference type="PANTHER" id="PTHR47172:SF9">
    <property type="entry name" value="GATA TRANSCRIPTION FACTOR 23"/>
    <property type="match status" value="1"/>
</dbReference>
<evidence type="ECO:0000259" key="11">
    <source>
        <dbReference type="PROSITE" id="PS50114"/>
    </source>
</evidence>
<gene>
    <name evidence="12" type="ORF">LIER_43375</name>
</gene>
<sequence>MKDHSRKEGASADQAQVLIKKCCLHCKTTRTPMWRIGPSGPKSLCNACGIRFRKKSSEVLNVQKHSSKNERRSRKKSLTVKSLNKSKKCCVEVVGKRKKLRKDLSFGLRSLGKEVVLSKRQRSSSKRKHRKMGEVEQAALLLMALSCASVSESEL</sequence>
<name>A0AAV3PY90_LITER</name>
<dbReference type="GO" id="GO:0043565">
    <property type="term" value="F:sequence-specific DNA binding"/>
    <property type="evidence" value="ECO:0007669"/>
    <property type="project" value="InterPro"/>
</dbReference>
<evidence type="ECO:0000313" key="13">
    <source>
        <dbReference type="Proteomes" id="UP001454036"/>
    </source>
</evidence>
<keyword evidence="4" id="KW-0805">Transcription regulation</keyword>
<evidence type="ECO:0000256" key="10">
    <source>
        <dbReference type="SAM" id="MobiDB-lite"/>
    </source>
</evidence>
<dbReference type="PROSITE" id="PS50114">
    <property type="entry name" value="GATA_ZN_FINGER_2"/>
    <property type="match status" value="1"/>
</dbReference>
<dbReference type="GO" id="GO:0006355">
    <property type="term" value="P:regulation of DNA-templated transcription"/>
    <property type="evidence" value="ECO:0007669"/>
    <property type="project" value="InterPro"/>
</dbReference>
<evidence type="ECO:0000256" key="9">
    <source>
        <dbReference type="PROSITE-ProRule" id="PRU00094"/>
    </source>
</evidence>
<evidence type="ECO:0000256" key="8">
    <source>
        <dbReference type="ARBA" id="ARBA00037539"/>
    </source>
</evidence>
<dbReference type="AlphaFoldDB" id="A0AAV3PY90"/>
<evidence type="ECO:0000256" key="7">
    <source>
        <dbReference type="ARBA" id="ARBA00024019"/>
    </source>
</evidence>
<feature type="domain" description="GATA-type" evidence="11">
    <location>
        <begin position="23"/>
        <end position="71"/>
    </location>
</feature>
<comment type="caution">
    <text evidence="12">The sequence shown here is derived from an EMBL/GenBank/DDBJ whole genome shotgun (WGS) entry which is preliminary data.</text>
</comment>
<dbReference type="PANTHER" id="PTHR47172">
    <property type="entry name" value="OS01G0976800 PROTEIN"/>
    <property type="match status" value="1"/>
</dbReference>
<dbReference type="GO" id="GO:0008270">
    <property type="term" value="F:zinc ion binding"/>
    <property type="evidence" value="ECO:0007669"/>
    <property type="project" value="UniProtKB-KW"/>
</dbReference>
<evidence type="ECO:0000256" key="1">
    <source>
        <dbReference type="ARBA" id="ARBA00022723"/>
    </source>
</evidence>
<dbReference type="SUPFAM" id="SSF57716">
    <property type="entry name" value="Glucocorticoid receptor-like (DNA-binding domain)"/>
    <property type="match status" value="1"/>
</dbReference>
<dbReference type="InterPro" id="IPR013088">
    <property type="entry name" value="Znf_NHR/GATA"/>
</dbReference>